<keyword evidence="2" id="KW-1185">Reference proteome</keyword>
<accession>A0A9D4K9X0</accession>
<evidence type="ECO:0000313" key="2">
    <source>
        <dbReference type="Proteomes" id="UP000828390"/>
    </source>
</evidence>
<organism evidence="1 2">
    <name type="scientific">Dreissena polymorpha</name>
    <name type="common">Zebra mussel</name>
    <name type="synonym">Mytilus polymorpha</name>
    <dbReference type="NCBI Taxonomy" id="45954"/>
    <lineage>
        <taxon>Eukaryota</taxon>
        <taxon>Metazoa</taxon>
        <taxon>Spiralia</taxon>
        <taxon>Lophotrochozoa</taxon>
        <taxon>Mollusca</taxon>
        <taxon>Bivalvia</taxon>
        <taxon>Autobranchia</taxon>
        <taxon>Heteroconchia</taxon>
        <taxon>Euheterodonta</taxon>
        <taxon>Imparidentia</taxon>
        <taxon>Neoheterodontei</taxon>
        <taxon>Myida</taxon>
        <taxon>Dreissenoidea</taxon>
        <taxon>Dreissenidae</taxon>
        <taxon>Dreissena</taxon>
    </lineage>
</organism>
<reference evidence="1" key="2">
    <citation type="submission" date="2020-11" db="EMBL/GenBank/DDBJ databases">
        <authorList>
            <person name="McCartney M.A."/>
            <person name="Auch B."/>
            <person name="Kono T."/>
            <person name="Mallez S."/>
            <person name="Becker A."/>
            <person name="Gohl D.M."/>
            <person name="Silverstein K.A.T."/>
            <person name="Koren S."/>
            <person name="Bechman K.B."/>
            <person name="Herman A."/>
            <person name="Abrahante J.E."/>
            <person name="Garbe J."/>
        </authorList>
    </citation>
    <scope>NUCLEOTIDE SEQUENCE</scope>
    <source>
        <strain evidence="1">Duluth1</strain>
        <tissue evidence="1">Whole animal</tissue>
    </source>
</reference>
<comment type="caution">
    <text evidence="1">The sequence shown here is derived from an EMBL/GenBank/DDBJ whole genome shotgun (WGS) entry which is preliminary data.</text>
</comment>
<sequence>MTNSLFPSKEKWKSVCKKAVRQHETSHWRTRLEQHKDFSLFKEVHKSLEPATTWRVAKIRPDSLSLMKFLSRLCCFTDSPARLQTFIETVRPLSAPLHEHLKNVEPATLVLYLMGMIDDVIADLMPVALYPEFLINCANFSTIGTLGLVIKRTPRISSNPKPGTSKFRFLY</sequence>
<evidence type="ECO:0000313" key="1">
    <source>
        <dbReference type="EMBL" id="KAH3835867.1"/>
    </source>
</evidence>
<dbReference type="AlphaFoldDB" id="A0A9D4K9X0"/>
<gene>
    <name evidence="1" type="ORF">DPMN_109235</name>
</gene>
<name>A0A9D4K9X0_DREPO</name>
<dbReference type="EMBL" id="JAIWYP010000004">
    <property type="protein sequence ID" value="KAH3835867.1"/>
    <property type="molecule type" value="Genomic_DNA"/>
</dbReference>
<dbReference type="Proteomes" id="UP000828390">
    <property type="component" value="Unassembled WGS sequence"/>
</dbReference>
<proteinExistence type="predicted"/>
<protein>
    <submittedName>
        <fullName evidence="1">Uncharacterized protein</fullName>
    </submittedName>
</protein>
<reference evidence="1" key="1">
    <citation type="journal article" date="2019" name="bioRxiv">
        <title>The Genome of the Zebra Mussel, Dreissena polymorpha: A Resource for Invasive Species Research.</title>
        <authorList>
            <person name="McCartney M.A."/>
            <person name="Auch B."/>
            <person name="Kono T."/>
            <person name="Mallez S."/>
            <person name="Zhang Y."/>
            <person name="Obille A."/>
            <person name="Becker A."/>
            <person name="Abrahante J.E."/>
            <person name="Garbe J."/>
            <person name="Badalamenti J.P."/>
            <person name="Herman A."/>
            <person name="Mangelson H."/>
            <person name="Liachko I."/>
            <person name="Sullivan S."/>
            <person name="Sone E.D."/>
            <person name="Koren S."/>
            <person name="Silverstein K.A.T."/>
            <person name="Beckman K.B."/>
            <person name="Gohl D.M."/>
        </authorList>
    </citation>
    <scope>NUCLEOTIDE SEQUENCE</scope>
    <source>
        <strain evidence="1">Duluth1</strain>
        <tissue evidence="1">Whole animal</tissue>
    </source>
</reference>